<dbReference type="Pfam" id="PF06985">
    <property type="entry name" value="HET"/>
    <property type="match status" value="1"/>
</dbReference>
<organism evidence="2 3">
    <name type="scientific">Mollisia scopiformis</name>
    <name type="common">Conifer needle endophyte fungus</name>
    <name type="synonym">Phialocephala scopiformis</name>
    <dbReference type="NCBI Taxonomy" id="149040"/>
    <lineage>
        <taxon>Eukaryota</taxon>
        <taxon>Fungi</taxon>
        <taxon>Dikarya</taxon>
        <taxon>Ascomycota</taxon>
        <taxon>Pezizomycotina</taxon>
        <taxon>Leotiomycetes</taxon>
        <taxon>Helotiales</taxon>
        <taxon>Mollisiaceae</taxon>
        <taxon>Mollisia</taxon>
    </lineage>
</organism>
<dbReference type="KEGG" id="psco:LY89DRAFT_567129"/>
<name>A0A194X8X8_MOLSC</name>
<dbReference type="OrthoDB" id="3562722at2759"/>
<dbReference type="InParanoid" id="A0A194X8X8"/>
<sequence length="356" mass="40443">SVNNFEIARKWLRECSFSHNNCRRRIQNVLPSRLIELSPLGQPQAARLRYTAGQKGNYAALSYCWGSAEPFRTTTKNAHAYTASLPYSKLPKTILDAFEVARNLDLRFIWIDSLCIVQDDDEDVKTELGRMVQVYRNARITISVASAFNCHEGFLDRSLSSQGVFHMPVPINKRAWTLQEHLLSPFLLIFTDYGMHWKCYSGSEPKFLTGTLGRDAHRFLFGLSPVEVLQEWQALLRNFTSRELSQESDRLPVVAAAAEVFSRRLGCDYLAGVWKDYLWNGLMWRVAPRKARPQKYQAPSWSWASVNGPITYAPGPRTFDALKMWTSYKANVVECSTIVGSSASKWGAVINGKLVM</sequence>
<dbReference type="Proteomes" id="UP000070700">
    <property type="component" value="Unassembled WGS sequence"/>
</dbReference>
<dbReference type="PANTHER" id="PTHR33112">
    <property type="entry name" value="DOMAIN PROTEIN, PUTATIVE-RELATED"/>
    <property type="match status" value="1"/>
</dbReference>
<dbReference type="PANTHER" id="PTHR33112:SF16">
    <property type="entry name" value="HETEROKARYON INCOMPATIBILITY DOMAIN-CONTAINING PROTEIN"/>
    <property type="match status" value="1"/>
</dbReference>
<evidence type="ECO:0000259" key="1">
    <source>
        <dbReference type="Pfam" id="PF06985"/>
    </source>
</evidence>
<accession>A0A194X8X8</accession>
<dbReference type="AlphaFoldDB" id="A0A194X8X8"/>
<feature type="non-terminal residue" evidence="2">
    <location>
        <position position="356"/>
    </location>
</feature>
<protein>
    <submittedName>
        <fullName evidence="2">HET-domain-containing protein</fullName>
    </submittedName>
</protein>
<proteinExistence type="predicted"/>
<dbReference type="EMBL" id="KQ947416">
    <property type="protein sequence ID" value="KUJ16569.1"/>
    <property type="molecule type" value="Genomic_DNA"/>
</dbReference>
<feature type="non-terminal residue" evidence="2">
    <location>
        <position position="1"/>
    </location>
</feature>
<keyword evidence="3" id="KW-1185">Reference proteome</keyword>
<reference evidence="2 3" key="1">
    <citation type="submission" date="2015-10" db="EMBL/GenBank/DDBJ databases">
        <title>Full genome of DAOMC 229536 Phialocephala scopiformis, a fungal endophyte of spruce producing the potent anti-insectan compound rugulosin.</title>
        <authorList>
            <consortium name="DOE Joint Genome Institute"/>
            <person name="Walker A.K."/>
            <person name="Frasz S.L."/>
            <person name="Seifert K.A."/>
            <person name="Miller J.D."/>
            <person name="Mondo S.J."/>
            <person name="Labutti K."/>
            <person name="Lipzen A."/>
            <person name="Dockter R."/>
            <person name="Kennedy M."/>
            <person name="Grigoriev I.V."/>
            <person name="Spatafora J.W."/>
        </authorList>
    </citation>
    <scope>NUCLEOTIDE SEQUENCE [LARGE SCALE GENOMIC DNA]</scope>
    <source>
        <strain evidence="2 3">CBS 120377</strain>
    </source>
</reference>
<dbReference type="GeneID" id="28818274"/>
<gene>
    <name evidence="2" type="ORF">LY89DRAFT_567129</name>
</gene>
<dbReference type="STRING" id="149040.A0A194X8X8"/>
<evidence type="ECO:0000313" key="2">
    <source>
        <dbReference type="EMBL" id="KUJ16569.1"/>
    </source>
</evidence>
<dbReference type="InterPro" id="IPR010730">
    <property type="entry name" value="HET"/>
</dbReference>
<dbReference type="RefSeq" id="XP_018070924.1">
    <property type="nucleotide sequence ID" value="XM_018208548.1"/>
</dbReference>
<feature type="domain" description="Heterokaryon incompatibility" evidence="1">
    <location>
        <begin position="58"/>
        <end position="156"/>
    </location>
</feature>
<evidence type="ECO:0000313" key="3">
    <source>
        <dbReference type="Proteomes" id="UP000070700"/>
    </source>
</evidence>